<dbReference type="InterPro" id="IPR051465">
    <property type="entry name" value="Cell_Envelope_Struct_Comp"/>
</dbReference>
<dbReference type="InterPro" id="IPR001119">
    <property type="entry name" value="SLH_dom"/>
</dbReference>
<proteinExistence type="predicted"/>
<keyword evidence="5" id="KW-1185">Reference proteome</keyword>
<dbReference type="PROSITE" id="PS51272">
    <property type="entry name" value="SLH"/>
    <property type="match status" value="3"/>
</dbReference>
<dbReference type="Proteomes" id="UP000637720">
    <property type="component" value="Unassembled WGS sequence"/>
</dbReference>
<feature type="chain" id="PRO_5039151723" description="SLH domain-containing protein" evidence="2">
    <location>
        <begin position="24"/>
        <end position="543"/>
    </location>
</feature>
<evidence type="ECO:0000313" key="5">
    <source>
        <dbReference type="Proteomes" id="UP000637720"/>
    </source>
</evidence>
<dbReference type="RefSeq" id="WP_188816807.1">
    <property type="nucleotide sequence ID" value="NZ_BMOF01000009.1"/>
</dbReference>
<dbReference type="AlphaFoldDB" id="A0A8J3B7V8"/>
<keyword evidence="1 2" id="KW-0732">Signal</keyword>
<evidence type="ECO:0000313" key="4">
    <source>
        <dbReference type="EMBL" id="GGJ95796.1"/>
    </source>
</evidence>
<dbReference type="PROSITE" id="PS51257">
    <property type="entry name" value="PROKAR_LIPOPROTEIN"/>
    <property type="match status" value="1"/>
</dbReference>
<accession>A0A8J3B7V8</accession>
<comment type="caution">
    <text evidence="4">The sequence shown here is derived from an EMBL/GenBank/DDBJ whole genome shotgun (WGS) entry which is preliminary data.</text>
</comment>
<sequence length="543" mass="59888">MKRKLHRAWLLVLLLAFVLSGCAPNVALVGEATKNQLDLTSYAATVSFALDTDVPTDELDATGRLVLQALRDGVVVTVHQKDPQHGHGVLSLKNPAPLLNSDLWPSQTPPSLEFYVEGPNVYLKSSLDRKFLQVPQPEAPLSPEMEKELNELVKSAIRQYIDQFGYNFKNVTTTSNVAVTLPDGRTVTTTHVKIVLDLAEAHELAVYFLENLSQFDGLDRFLTGIGQMTGEDMSQVAPEMKDALAQAASALKLLNVKELAARGVKADITAEYWIDANKRFVQDRLKVDLHVPGDVVPESGMPPLSLRLDMAGQYWNHNEPVQYPTLPDDRVVTVEQLAFNPDEFDSFGAGGPVRALAESAFVPFVDVPDSHWAYWPVTALRTLGVVSGYEDNRFLPNRPITRAEFAVMVVNALDLEPAKDALAFKDAKQIPAWAREALQAAVHAGLIRGYHDGTLRPNQPITRAELVTVLTRALKLPPADNHPLPYADRDRIPRWALPAVKAATAHGLVNGRSDNRFAPNDKATRAEAVTILYRILRTLHNGQ</sequence>
<evidence type="ECO:0000259" key="3">
    <source>
        <dbReference type="PROSITE" id="PS51272"/>
    </source>
</evidence>
<evidence type="ECO:0000256" key="1">
    <source>
        <dbReference type="ARBA" id="ARBA00022729"/>
    </source>
</evidence>
<protein>
    <recommendedName>
        <fullName evidence="3">SLH domain-containing protein</fullName>
    </recommendedName>
</protein>
<dbReference type="PANTHER" id="PTHR43308">
    <property type="entry name" value="OUTER MEMBRANE PROTEIN ALPHA-RELATED"/>
    <property type="match status" value="1"/>
</dbReference>
<feature type="signal peptide" evidence="2">
    <location>
        <begin position="1"/>
        <end position="23"/>
    </location>
</feature>
<dbReference type="EMBL" id="BMOF01000009">
    <property type="protein sequence ID" value="GGJ95796.1"/>
    <property type="molecule type" value="Genomic_DNA"/>
</dbReference>
<feature type="domain" description="SLH" evidence="3">
    <location>
        <begin position="424"/>
        <end position="484"/>
    </location>
</feature>
<evidence type="ECO:0000256" key="2">
    <source>
        <dbReference type="SAM" id="SignalP"/>
    </source>
</evidence>
<reference evidence="4" key="2">
    <citation type="submission" date="2020-09" db="EMBL/GenBank/DDBJ databases">
        <authorList>
            <person name="Sun Q."/>
            <person name="Ohkuma M."/>
        </authorList>
    </citation>
    <scope>NUCLEOTIDE SEQUENCE</scope>
    <source>
        <strain evidence="4">JCM 14719</strain>
    </source>
</reference>
<feature type="domain" description="SLH" evidence="3">
    <location>
        <begin position="360"/>
        <end position="423"/>
    </location>
</feature>
<feature type="domain" description="SLH" evidence="3">
    <location>
        <begin position="485"/>
        <end position="543"/>
    </location>
</feature>
<reference evidence="4" key="1">
    <citation type="journal article" date="2014" name="Int. J. Syst. Evol. Microbiol.">
        <title>Complete genome sequence of Corynebacterium casei LMG S-19264T (=DSM 44701T), isolated from a smear-ripened cheese.</title>
        <authorList>
            <consortium name="US DOE Joint Genome Institute (JGI-PGF)"/>
            <person name="Walter F."/>
            <person name="Albersmeier A."/>
            <person name="Kalinowski J."/>
            <person name="Ruckert C."/>
        </authorList>
    </citation>
    <scope>NUCLEOTIDE SEQUENCE</scope>
    <source>
        <strain evidence="4">JCM 14719</strain>
    </source>
</reference>
<dbReference type="Pfam" id="PF00395">
    <property type="entry name" value="SLH"/>
    <property type="match status" value="3"/>
</dbReference>
<dbReference type="PANTHER" id="PTHR43308:SF5">
    <property type="entry name" value="S-LAYER PROTEIN _ PEPTIDOGLYCAN ENDO-BETA-N-ACETYLGLUCOSAMINIDASE"/>
    <property type="match status" value="1"/>
</dbReference>
<organism evidence="4 5">
    <name type="scientific">Calditerricola satsumensis</name>
    <dbReference type="NCBI Taxonomy" id="373054"/>
    <lineage>
        <taxon>Bacteria</taxon>
        <taxon>Bacillati</taxon>
        <taxon>Bacillota</taxon>
        <taxon>Bacilli</taxon>
        <taxon>Bacillales</taxon>
        <taxon>Bacillaceae</taxon>
        <taxon>Calditerricola</taxon>
    </lineage>
</organism>
<name>A0A8J3B7V8_9BACI</name>
<gene>
    <name evidence="4" type="ORF">GCM10007043_06950</name>
</gene>